<proteinExistence type="predicted"/>
<keyword evidence="1" id="KW-0812">Transmembrane</keyword>
<feature type="transmembrane region" description="Helical" evidence="1">
    <location>
        <begin position="50"/>
        <end position="72"/>
    </location>
</feature>
<accession>A0A7W6ENG8</accession>
<gene>
    <name evidence="2" type="ORF">FHS57_000365</name>
</gene>
<sequence>MLKRLRLPMISVHVPFLWVGGLTFFPWVFFKKQNPPAWLINHERIHLRQQAETGLLLFYVWYLLEFLVRLIVYRHRYRAYRNICFEREAYANDQNLSYLTTRKPWAFWKYL</sequence>
<keyword evidence="1" id="KW-1133">Transmembrane helix</keyword>
<protein>
    <recommendedName>
        <fullName evidence="4">DUF4157 domain-containing protein</fullName>
    </recommendedName>
</protein>
<evidence type="ECO:0008006" key="4">
    <source>
        <dbReference type="Google" id="ProtNLM"/>
    </source>
</evidence>
<dbReference type="Proteomes" id="UP000541352">
    <property type="component" value="Unassembled WGS sequence"/>
</dbReference>
<name>A0A7W6ENG8_9BACT</name>
<evidence type="ECO:0000256" key="1">
    <source>
        <dbReference type="SAM" id="Phobius"/>
    </source>
</evidence>
<keyword evidence="1" id="KW-0472">Membrane</keyword>
<dbReference type="EMBL" id="JACIBY010000001">
    <property type="protein sequence ID" value="MBB3836383.1"/>
    <property type="molecule type" value="Genomic_DNA"/>
</dbReference>
<keyword evidence="3" id="KW-1185">Reference proteome</keyword>
<evidence type="ECO:0000313" key="3">
    <source>
        <dbReference type="Proteomes" id="UP000541352"/>
    </source>
</evidence>
<comment type="caution">
    <text evidence="2">The sequence shown here is derived from an EMBL/GenBank/DDBJ whole genome shotgun (WGS) entry which is preliminary data.</text>
</comment>
<evidence type="ECO:0000313" key="2">
    <source>
        <dbReference type="EMBL" id="MBB3836383.1"/>
    </source>
</evidence>
<feature type="transmembrane region" description="Helical" evidence="1">
    <location>
        <begin position="12"/>
        <end position="30"/>
    </location>
</feature>
<reference evidence="2 3" key="1">
    <citation type="submission" date="2020-08" db="EMBL/GenBank/DDBJ databases">
        <title>Genomic Encyclopedia of Type Strains, Phase IV (KMG-IV): sequencing the most valuable type-strain genomes for metagenomic binning, comparative biology and taxonomic classification.</title>
        <authorList>
            <person name="Goeker M."/>
        </authorList>
    </citation>
    <scope>NUCLEOTIDE SEQUENCE [LARGE SCALE GENOMIC DNA]</scope>
    <source>
        <strain evidence="2 3">DSM 17976</strain>
    </source>
</reference>
<dbReference type="RefSeq" id="WP_229601234.1">
    <property type="nucleotide sequence ID" value="NZ_JACIBY010000001.1"/>
</dbReference>
<organism evidence="2 3">
    <name type="scientific">Runella defluvii</name>
    <dbReference type="NCBI Taxonomy" id="370973"/>
    <lineage>
        <taxon>Bacteria</taxon>
        <taxon>Pseudomonadati</taxon>
        <taxon>Bacteroidota</taxon>
        <taxon>Cytophagia</taxon>
        <taxon>Cytophagales</taxon>
        <taxon>Spirosomataceae</taxon>
        <taxon>Runella</taxon>
    </lineage>
</organism>
<dbReference type="AlphaFoldDB" id="A0A7W6ENG8"/>